<organism evidence="2 3">
    <name type="scientific">Araneus ventricosus</name>
    <name type="common">Orbweaver spider</name>
    <name type="synonym">Epeira ventricosa</name>
    <dbReference type="NCBI Taxonomy" id="182803"/>
    <lineage>
        <taxon>Eukaryota</taxon>
        <taxon>Metazoa</taxon>
        <taxon>Ecdysozoa</taxon>
        <taxon>Arthropoda</taxon>
        <taxon>Chelicerata</taxon>
        <taxon>Arachnida</taxon>
        <taxon>Araneae</taxon>
        <taxon>Araneomorphae</taxon>
        <taxon>Entelegynae</taxon>
        <taxon>Araneoidea</taxon>
        <taxon>Araneidae</taxon>
        <taxon>Araneus</taxon>
    </lineage>
</organism>
<gene>
    <name evidence="2" type="ORF">AVEN_100929_1</name>
</gene>
<feature type="domain" description="DUF7041" evidence="1">
    <location>
        <begin position="23"/>
        <end position="105"/>
    </location>
</feature>
<dbReference type="Pfam" id="PF23055">
    <property type="entry name" value="DUF7041"/>
    <property type="match status" value="1"/>
</dbReference>
<dbReference type="InterPro" id="IPR055469">
    <property type="entry name" value="DUF7041"/>
</dbReference>
<comment type="caution">
    <text evidence="2">The sequence shown here is derived from an EMBL/GenBank/DDBJ whole genome shotgun (WGS) entry which is preliminary data.</text>
</comment>
<dbReference type="OrthoDB" id="6628848at2759"/>
<dbReference type="PANTHER" id="PTHR33327">
    <property type="entry name" value="ENDONUCLEASE"/>
    <property type="match status" value="1"/>
</dbReference>
<dbReference type="EMBL" id="BGPR01000035">
    <property type="protein sequence ID" value="GBL84082.1"/>
    <property type="molecule type" value="Genomic_DNA"/>
</dbReference>
<protein>
    <recommendedName>
        <fullName evidence="1">DUF7041 domain-containing protein</fullName>
    </recommendedName>
</protein>
<accession>A0A4Y2AVJ7</accession>
<evidence type="ECO:0000259" key="1">
    <source>
        <dbReference type="Pfam" id="PF23055"/>
    </source>
</evidence>
<sequence length="144" mass="16583">MMPNTEEDSALELGRVAFKAPPPSFWKGTPELSFLQIESQFVTAGISQECTKFHCVVSVIDYDVLTCVSNLIRKLPTDNPYTKLKDNIISLYGDSENSRLKALLQDLQLGDKTPSQLLMQLKELNDDLVTRMYRRFYFCRDYLF</sequence>
<dbReference type="AlphaFoldDB" id="A0A4Y2AVJ7"/>
<dbReference type="Proteomes" id="UP000499080">
    <property type="component" value="Unassembled WGS sequence"/>
</dbReference>
<reference evidence="2 3" key="1">
    <citation type="journal article" date="2019" name="Sci. Rep.">
        <title>Orb-weaving spider Araneus ventricosus genome elucidates the spidroin gene catalogue.</title>
        <authorList>
            <person name="Kono N."/>
            <person name="Nakamura H."/>
            <person name="Ohtoshi R."/>
            <person name="Moran D.A.P."/>
            <person name="Shinohara A."/>
            <person name="Yoshida Y."/>
            <person name="Fujiwara M."/>
            <person name="Mori M."/>
            <person name="Tomita M."/>
            <person name="Arakawa K."/>
        </authorList>
    </citation>
    <scope>NUCLEOTIDE SEQUENCE [LARGE SCALE GENOMIC DNA]</scope>
</reference>
<keyword evidence="3" id="KW-1185">Reference proteome</keyword>
<evidence type="ECO:0000313" key="3">
    <source>
        <dbReference type="Proteomes" id="UP000499080"/>
    </source>
</evidence>
<evidence type="ECO:0000313" key="2">
    <source>
        <dbReference type="EMBL" id="GBL84082.1"/>
    </source>
</evidence>
<dbReference type="PANTHER" id="PTHR33327:SF3">
    <property type="entry name" value="RNA-DIRECTED DNA POLYMERASE"/>
    <property type="match status" value="1"/>
</dbReference>
<proteinExistence type="predicted"/>
<name>A0A4Y2AVJ7_ARAVE</name>